<evidence type="ECO:0000256" key="3">
    <source>
        <dbReference type="ARBA" id="ARBA00022723"/>
    </source>
</evidence>
<proteinExistence type="inferred from homology"/>
<dbReference type="FunFam" id="1.10.630.10:FF:000018">
    <property type="entry name" value="Cytochrome P450 monooxygenase"/>
    <property type="match status" value="1"/>
</dbReference>
<dbReference type="OrthoDB" id="9801155at2"/>
<dbReference type="InterPro" id="IPR001128">
    <property type="entry name" value="Cyt_P450"/>
</dbReference>
<dbReference type="EMBL" id="ARYJ01000004">
    <property type="protein sequence ID" value="KCZ89157.1"/>
    <property type="molecule type" value="Genomic_DNA"/>
</dbReference>
<dbReference type="Pfam" id="PF00067">
    <property type="entry name" value="p450"/>
    <property type="match status" value="1"/>
</dbReference>
<comment type="caution">
    <text evidence="9">The sequence shown here is derived from an EMBL/GenBank/DDBJ whole genome shotgun (WGS) entry which is preliminary data.</text>
</comment>
<dbReference type="PROSITE" id="PS00086">
    <property type="entry name" value="CYTOCHROME_P450"/>
    <property type="match status" value="1"/>
</dbReference>
<comment type="function">
    <text evidence="7">Cytochromes P450 are a group of heme-thiolate monooxygenases. They oxidize a variety of structurally unrelated compounds, including steroids, fatty acids, and xenobiotics.</text>
</comment>
<dbReference type="GO" id="GO:0005506">
    <property type="term" value="F:iron ion binding"/>
    <property type="evidence" value="ECO:0007669"/>
    <property type="project" value="InterPro"/>
</dbReference>
<evidence type="ECO:0000256" key="6">
    <source>
        <dbReference type="ARBA" id="ARBA00023033"/>
    </source>
</evidence>
<keyword evidence="10" id="KW-1185">Reference proteome</keyword>
<dbReference type="InterPro" id="IPR036396">
    <property type="entry name" value="Cyt_P450_sf"/>
</dbReference>
<name>A0A059FEX2_9PROT</name>
<dbReference type="InterPro" id="IPR002397">
    <property type="entry name" value="Cyt_P450_B"/>
</dbReference>
<keyword evidence="5 8" id="KW-0408">Iron</keyword>
<accession>A0A059FEX2</accession>
<keyword evidence="4 8" id="KW-0560">Oxidoreductase</keyword>
<evidence type="ECO:0000256" key="4">
    <source>
        <dbReference type="ARBA" id="ARBA00023002"/>
    </source>
</evidence>
<dbReference type="STRING" id="1280952.HJA_07667"/>
<dbReference type="GO" id="GO:0004497">
    <property type="term" value="F:monooxygenase activity"/>
    <property type="evidence" value="ECO:0007669"/>
    <property type="project" value="UniProtKB-KW"/>
</dbReference>
<dbReference type="RefSeq" id="WP_051597490.1">
    <property type="nucleotide sequence ID" value="NZ_ARYJ01000004.1"/>
</dbReference>
<dbReference type="PATRIC" id="fig|1280952.3.peg.1521"/>
<gene>
    <name evidence="9" type="ORF">HJA_07667</name>
</gene>
<evidence type="ECO:0000256" key="7">
    <source>
        <dbReference type="ARBA" id="ARBA00043906"/>
    </source>
</evidence>
<organism evidence="9 10">
    <name type="scientific">Hyphomonas jannaschiana VP2</name>
    <dbReference type="NCBI Taxonomy" id="1280952"/>
    <lineage>
        <taxon>Bacteria</taxon>
        <taxon>Pseudomonadati</taxon>
        <taxon>Pseudomonadota</taxon>
        <taxon>Alphaproteobacteria</taxon>
        <taxon>Hyphomonadales</taxon>
        <taxon>Hyphomonadaceae</taxon>
        <taxon>Hyphomonas</taxon>
    </lineage>
</organism>
<dbReference type="InterPro" id="IPR017972">
    <property type="entry name" value="Cyt_P450_CS"/>
</dbReference>
<reference evidence="9 10" key="1">
    <citation type="journal article" date="2014" name="Antonie Van Leeuwenhoek">
        <title>Hyphomonas beringensis sp. nov. and Hyphomonas chukchiensis sp. nov., isolated from surface seawater of the Bering Sea and Chukchi Sea.</title>
        <authorList>
            <person name="Li C."/>
            <person name="Lai Q."/>
            <person name="Li G."/>
            <person name="Dong C."/>
            <person name="Wang J."/>
            <person name="Liao Y."/>
            <person name="Shao Z."/>
        </authorList>
    </citation>
    <scope>NUCLEOTIDE SEQUENCE [LARGE SCALE GENOMIC DNA]</scope>
    <source>
        <strain evidence="9 10">VP2</strain>
    </source>
</reference>
<sequence length="409" mass="45531">MADDLGASPKVPQSIIEVTAFMPEARRDPHPPLKALRENCPVMRDEMAKTWFLTRYGDVRTTVNDRSFVRHPLNAEEGSISRQLVDEENPRRTSILFMDDPDHARVRPPLAKAFYTRINKMKDQIEAIVDDTIDAAPASGVFDLMAEIAVPIPVTVIARILGVDEHRLADFREWSEAVILGLNPVRTPEETERMMAGGAALDAYFTELMERRRKGPEDDLITDMVQLQASGEAPLSDDEVRINLQALLVGGNLTTTDLIGNGVWLFLTHPEQLAALKADPGLAAQAVEEVLRYEAPVSATSRIAEADKQVAGCPVKEHQVVFCSLASANRDAETFEAPEAFDITKKRASHVAFGGGPHICIGAPLARMEARRVYQKLFERYPDMKLPEQDIAWRALPFFRGIERLDVEV</sequence>
<protein>
    <submittedName>
        <fullName evidence="9">Cytochrome P450 family protein</fullName>
    </submittedName>
</protein>
<dbReference type="SUPFAM" id="SSF48264">
    <property type="entry name" value="Cytochrome P450"/>
    <property type="match status" value="1"/>
</dbReference>
<dbReference type="Gene3D" id="1.10.630.10">
    <property type="entry name" value="Cytochrome P450"/>
    <property type="match status" value="1"/>
</dbReference>
<evidence type="ECO:0000313" key="9">
    <source>
        <dbReference type="EMBL" id="KCZ89157.1"/>
    </source>
</evidence>
<dbReference type="Proteomes" id="UP000024816">
    <property type="component" value="Unassembled WGS sequence"/>
</dbReference>
<dbReference type="AlphaFoldDB" id="A0A059FEX2"/>
<dbReference type="GO" id="GO:0020037">
    <property type="term" value="F:heme binding"/>
    <property type="evidence" value="ECO:0007669"/>
    <property type="project" value="InterPro"/>
</dbReference>
<comment type="similarity">
    <text evidence="1 8">Belongs to the cytochrome P450 family.</text>
</comment>
<evidence type="ECO:0000256" key="5">
    <source>
        <dbReference type="ARBA" id="ARBA00023004"/>
    </source>
</evidence>
<dbReference type="CDD" id="cd20625">
    <property type="entry name" value="CYP164-like"/>
    <property type="match status" value="1"/>
</dbReference>
<dbReference type="PRINTS" id="PR00359">
    <property type="entry name" value="BP450"/>
</dbReference>
<evidence type="ECO:0000256" key="1">
    <source>
        <dbReference type="ARBA" id="ARBA00010617"/>
    </source>
</evidence>
<dbReference type="PANTHER" id="PTHR46696:SF1">
    <property type="entry name" value="CYTOCHROME P450 YJIB-RELATED"/>
    <property type="match status" value="1"/>
</dbReference>
<dbReference type="GO" id="GO:0016705">
    <property type="term" value="F:oxidoreductase activity, acting on paired donors, with incorporation or reduction of molecular oxygen"/>
    <property type="evidence" value="ECO:0007669"/>
    <property type="project" value="InterPro"/>
</dbReference>
<evidence type="ECO:0000256" key="8">
    <source>
        <dbReference type="RuleBase" id="RU000461"/>
    </source>
</evidence>
<keyword evidence="6 8" id="KW-0503">Monooxygenase</keyword>
<dbReference type="eggNOG" id="COG2124">
    <property type="taxonomic scope" value="Bacteria"/>
</dbReference>
<evidence type="ECO:0000313" key="10">
    <source>
        <dbReference type="Proteomes" id="UP000024816"/>
    </source>
</evidence>
<keyword evidence="2 8" id="KW-0349">Heme</keyword>
<keyword evidence="3 8" id="KW-0479">Metal-binding</keyword>
<dbReference type="PANTHER" id="PTHR46696">
    <property type="entry name" value="P450, PUTATIVE (EUROFUNG)-RELATED"/>
    <property type="match status" value="1"/>
</dbReference>
<evidence type="ECO:0000256" key="2">
    <source>
        <dbReference type="ARBA" id="ARBA00022617"/>
    </source>
</evidence>